<dbReference type="InterPro" id="IPR036922">
    <property type="entry name" value="Rieske_2Fe-2S_sf"/>
</dbReference>
<keyword evidence="6" id="KW-0472">Membrane</keyword>
<accession>A0A9P4SE89</accession>
<dbReference type="Gene3D" id="2.102.10.10">
    <property type="entry name" value="Rieske [2Fe-2S] iron-sulphur domain"/>
    <property type="match status" value="1"/>
</dbReference>
<keyword evidence="6" id="KW-1133">Transmembrane helix</keyword>
<dbReference type="PANTHER" id="PTHR43756:SF6">
    <property type="entry name" value="CLUSTER-BINDING PROTEIN, PUTATIVE (AFU_ORTHOLOGUE AFUA_6G03920)-RELATED"/>
    <property type="match status" value="1"/>
</dbReference>
<evidence type="ECO:0000256" key="4">
    <source>
        <dbReference type="ARBA" id="ARBA00023004"/>
    </source>
</evidence>
<evidence type="ECO:0000313" key="8">
    <source>
        <dbReference type="EMBL" id="KAF2840754.1"/>
    </source>
</evidence>
<keyword evidence="2" id="KW-0479">Metal-binding</keyword>
<gene>
    <name evidence="8" type="ORF">M501DRAFT_1048000</name>
</gene>
<dbReference type="Proteomes" id="UP000799429">
    <property type="component" value="Unassembled WGS sequence"/>
</dbReference>
<keyword evidence="6" id="KW-0812">Transmembrane</keyword>
<dbReference type="SUPFAM" id="SSF50022">
    <property type="entry name" value="ISP domain"/>
    <property type="match status" value="1"/>
</dbReference>
<evidence type="ECO:0000259" key="7">
    <source>
        <dbReference type="PROSITE" id="PS51296"/>
    </source>
</evidence>
<dbReference type="GO" id="GO:0046872">
    <property type="term" value="F:metal ion binding"/>
    <property type="evidence" value="ECO:0007669"/>
    <property type="project" value="UniProtKB-KW"/>
</dbReference>
<protein>
    <submittedName>
        <fullName evidence="8">ISP domain-containing protein</fullName>
    </submittedName>
</protein>
<comment type="caution">
    <text evidence="8">The sequence shown here is derived from an EMBL/GenBank/DDBJ whole genome shotgun (WGS) entry which is preliminary data.</text>
</comment>
<dbReference type="InterPro" id="IPR001663">
    <property type="entry name" value="Rng_hydr_dOase-A"/>
</dbReference>
<keyword evidence="1" id="KW-0001">2Fe-2S</keyword>
<evidence type="ECO:0000256" key="6">
    <source>
        <dbReference type="SAM" id="Phobius"/>
    </source>
</evidence>
<keyword evidence="5" id="KW-0411">Iron-sulfur</keyword>
<dbReference type="InterPro" id="IPR017941">
    <property type="entry name" value="Rieske_2Fe-2S"/>
</dbReference>
<dbReference type="PRINTS" id="PR00090">
    <property type="entry name" value="RNGDIOXGNASE"/>
</dbReference>
<keyword evidence="9" id="KW-1185">Reference proteome</keyword>
<keyword evidence="4" id="KW-0408">Iron</keyword>
<organism evidence="8 9">
    <name type="scientific">Patellaria atrata CBS 101060</name>
    <dbReference type="NCBI Taxonomy" id="1346257"/>
    <lineage>
        <taxon>Eukaryota</taxon>
        <taxon>Fungi</taxon>
        <taxon>Dikarya</taxon>
        <taxon>Ascomycota</taxon>
        <taxon>Pezizomycotina</taxon>
        <taxon>Dothideomycetes</taxon>
        <taxon>Dothideomycetes incertae sedis</taxon>
        <taxon>Patellariales</taxon>
        <taxon>Patellariaceae</taxon>
        <taxon>Patellaria</taxon>
    </lineage>
</organism>
<dbReference type="AlphaFoldDB" id="A0A9P4SE89"/>
<dbReference type="GO" id="GO:0051537">
    <property type="term" value="F:2 iron, 2 sulfur cluster binding"/>
    <property type="evidence" value="ECO:0007669"/>
    <property type="project" value="UniProtKB-KW"/>
</dbReference>
<evidence type="ECO:0000256" key="2">
    <source>
        <dbReference type="ARBA" id="ARBA00022723"/>
    </source>
</evidence>
<dbReference type="OrthoDB" id="426882at2759"/>
<evidence type="ECO:0000256" key="1">
    <source>
        <dbReference type="ARBA" id="ARBA00022714"/>
    </source>
</evidence>
<reference evidence="8" key="1">
    <citation type="journal article" date="2020" name="Stud. Mycol.">
        <title>101 Dothideomycetes genomes: a test case for predicting lifestyles and emergence of pathogens.</title>
        <authorList>
            <person name="Haridas S."/>
            <person name="Albert R."/>
            <person name="Binder M."/>
            <person name="Bloem J."/>
            <person name="Labutti K."/>
            <person name="Salamov A."/>
            <person name="Andreopoulos B."/>
            <person name="Baker S."/>
            <person name="Barry K."/>
            <person name="Bills G."/>
            <person name="Bluhm B."/>
            <person name="Cannon C."/>
            <person name="Castanera R."/>
            <person name="Culley D."/>
            <person name="Daum C."/>
            <person name="Ezra D."/>
            <person name="Gonzalez J."/>
            <person name="Henrissat B."/>
            <person name="Kuo A."/>
            <person name="Liang C."/>
            <person name="Lipzen A."/>
            <person name="Lutzoni F."/>
            <person name="Magnuson J."/>
            <person name="Mondo S."/>
            <person name="Nolan M."/>
            <person name="Ohm R."/>
            <person name="Pangilinan J."/>
            <person name="Park H.-J."/>
            <person name="Ramirez L."/>
            <person name="Alfaro M."/>
            <person name="Sun H."/>
            <person name="Tritt A."/>
            <person name="Yoshinaga Y."/>
            <person name="Zwiers L.-H."/>
            <person name="Turgeon B."/>
            <person name="Goodwin S."/>
            <person name="Spatafora J."/>
            <person name="Crous P."/>
            <person name="Grigoriev I."/>
        </authorList>
    </citation>
    <scope>NUCLEOTIDE SEQUENCE</scope>
    <source>
        <strain evidence="8">CBS 101060</strain>
    </source>
</reference>
<name>A0A9P4SE89_9PEZI</name>
<evidence type="ECO:0000256" key="5">
    <source>
        <dbReference type="ARBA" id="ARBA00023014"/>
    </source>
</evidence>
<dbReference type="EMBL" id="MU006092">
    <property type="protein sequence ID" value="KAF2840754.1"/>
    <property type="molecule type" value="Genomic_DNA"/>
</dbReference>
<evidence type="ECO:0000256" key="3">
    <source>
        <dbReference type="ARBA" id="ARBA00023002"/>
    </source>
</evidence>
<keyword evidence="3" id="KW-0560">Oxidoreductase</keyword>
<sequence>MDTPLNQLVIVGLVGSAVTSFLLYHHIQGKLARTAKHGGTLNLDTFIHPSYMNDLDQVDPENSIEVSKESDFPEGWWTSPELFALERRSIFSKTWLPITHISRFAKPGSYISLSIASFPIFLIKGKDNIVRAFHNVCRHRAYTVARKSAGSSLVLGFKAPQFEGIEGFDKSKNSLWEIKTKTDERGFVWINMDAGKDVGEADVERLGMFLGGERGSAKGEWVMGWDTEGKFGWKVAVQQAAQADETDTLPKDESIINSILNILLPSTTPSSSRLTVFPVTSIELIPNTPLWLLLTVLPSSASTSTVRCEVFTRRPGERYKVTPELLKSIQENVTSRVKGLEDTYAPLREEMVATEIDESQTPILAMLREHIRLEQRAGREILPASPLRDEERGCGIAERLCRELDDSAGARNNNGMKLGGLVW</sequence>
<dbReference type="PROSITE" id="PS51296">
    <property type="entry name" value="RIESKE"/>
    <property type="match status" value="1"/>
</dbReference>
<proteinExistence type="predicted"/>
<evidence type="ECO:0000313" key="9">
    <source>
        <dbReference type="Proteomes" id="UP000799429"/>
    </source>
</evidence>
<dbReference type="Gene3D" id="3.90.380.10">
    <property type="entry name" value="Naphthalene 1,2-dioxygenase Alpha Subunit, Chain A, domain 1"/>
    <property type="match status" value="1"/>
</dbReference>
<feature type="transmembrane region" description="Helical" evidence="6">
    <location>
        <begin position="6"/>
        <end position="24"/>
    </location>
</feature>
<dbReference type="GO" id="GO:0016491">
    <property type="term" value="F:oxidoreductase activity"/>
    <property type="evidence" value="ECO:0007669"/>
    <property type="project" value="UniProtKB-KW"/>
</dbReference>
<dbReference type="PANTHER" id="PTHR43756">
    <property type="entry name" value="CHOLINE MONOOXYGENASE, CHLOROPLASTIC"/>
    <property type="match status" value="1"/>
</dbReference>
<feature type="domain" description="Rieske" evidence="7">
    <location>
        <begin position="97"/>
        <end position="146"/>
    </location>
</feature>